<accession>A0A397U3A0</accession>
<dbReference type="Proteomes" id="UP000266673">
    <property type="component" value="Unassembled WGS sequence"/>
</dbReference>
<dbReference type="OrthoDB" id="2385965at2759"/>
<keyword evidence="2" id="KW-1185">Reference proteome</keyword>
<organism evidence="1 2">
    <name type="scientific">Gigaspora rosea</name>
    <dbReference type="NCBI Taxonomy" id="44941"/>
    <lineage>
        <taxon>Eukaryota</taxon>
        <taxon>Fungi</taxon>
        <taxon>Fungi incertae sedis</taxon>
        <taxon>Mucoromycota</taxon>
        <taxon>Glomeromycotina</taxon>
        <taxon>Glomeromycetes</taxon>
        <taxon>Diversisporales</taxon>
        <taxon>Gigasporaceae</taxon>
        <taxon>Gigaspora</taxon>
    </lineage>
</organism>
<evidence type="ECO:0000313" key="2">
    <source>
        <dbReference type="Proteomes" id="UP000266673"/>
    </source>
</evidence>
<name>A0A397U3A0_9GLOM</name>
<dbReference type="EMBL" id="QKWP01003073">
    <property type="protein sequence ID" value="RIB01536.1"/>
    <property type="molecule type" value="Genomic_DNA"/>
</dbReference>
<gene>
    <name evidence="1" type="ORF">C2G38_2230542</name>
</gene>
<proteinExistence type="predicted"/>
<reference evidence="1 2" key="1">
    <citation type="submission" date="2018-06" db="EMBL/GenBank/DDBJ databases">
        <title>Comparative genomics reveals the genomic features of Rhizophagus irregularis, R. cerebriforme, R. diaphanum and Gigaspora rosea, and their symbiotic lifestyle signature.</title>
        <authorList>
            <person name="Morin E."/>
            <person name="San Clemente H."/>
            <person name="Chen E.C.H."/>
            <person name="De La Providencia I."/>
            <person name="Hainaut M."/>
            <person name="Kuo A."/>
            <person name="Kohler A."/>
            <person name="Murat C."/>
            <person name="Tang N."/>
            <person name="Roy S."/>
            <person name="Loubradou J."/>
            <person name="Henrissat B."/>
            <person name="Grigoriev I.V."/>
            <person name="Corradi N."/>
            <person name="Roux C."/>
            <person name="Martin F.M."/>
        </authorList>
    </citation>
    <scope>NUCLEOTIDE SEQUENCE [LARGE SCALE GENOMIC DNA]</scope>
    <source>
        <strain evidence="1 2">DAOM 194757</strain>
    </source>
</reference>
<comment type="caution">
    <text evidence="1">The sequence shown here is derived from an EMBL/GenBank/DDBJ whole genome shotgun (WGS) entry which is preliminary data.</text>
</comment>
<sequence>MHNIEQNLFEIELVEELTNRFNSEIILLDVVELFGFANNSQLQKRGFNLFIEERAEALRIGKQTKPNLLKNKDLVTFAFWDLVCRGLIKQKIAIHKTTTNYRTCSVIVCGIENSAKEHLQQENWIYWCK</sequence>
<protein>
    <submittedName>
        <fullName evidence="1">Uncharacterized protein</fullName>
    </submittedName>
</protein>
<evidence type="ECO:0000313" key="1">
    <source>
        <dbReference type="EMBL" id="RIB01536.1"/>
    </source>
</evidence>
<dbReference type="AlphaFoldDB" id="A0A397U3A0"/>